<feature type="transmembrane region" description="Helical" evidence="1">
    <location>
        <begin position="38"/>
        <end position="64"/>
    </location>
</feature>
<comment type="caution">
    <text evidence="2">The sequence shown here is derived from an EMBL/GenBank/DDBJ whole genome shotgun (WGS) entry which is preliminary data.</text>
</comment>
<name>A0A368HCC4_9GAMM</name>
<dbReference type="EMBL" id="PSYR01000002">
    <property type="protein sequence ID" value="RCN56095.1"/>
    <property type="molecule type" value="Genomic_DNA"/>
</dbReference>
<reference evidence="2 3" key="1">
    <citation type="submission" date="2018-02" db="EMBL/GenBank/DDBJ databases">
        <title>Insights into the biology of acidophilic members of the Acidiferrobacteraceae family derived from comparative genomic analyses.</title>
        <authorList>
            <person name="Issotta F."/>
            <person name="Thyssen C."/>
            <person name="Mena C."/>
            <person name="Moya A."/>
            <person name="Bellenberg S."/>
            <person name="Sproer C."/>
            <person name="Covarrubias P.C."/>
            <person name="Sand W."/>
            <person name="Quatrini R."/>
            <person name="Vera M."/>
        </authorList>
    </citation>
    <scope>NUCLEOTIDE SEQUENCE [LARGE SCALE GENOMIC DNA]</scope>
    <source>
        <strain evidence="3">m-1</strain>
    </source>
</reference>
<evidence type="ECO:0000256" key="1">
    <source>
        <dbReference type="SAM" id="Phobius"/>
    </source>
</evidence>
<keyword evidence="3" id="KW-1185">Reference proteome</keyword>
<dbReference type="InterPro" id="IPR010390">
    <property type="entry name" value="ABC-2_transporter-like"/>
</dbReference>
<feature type="transmembrane region" description="Helical" evidence="1">
    <location>
        <begin position="76"/>
        <end position="102"/>
    </location>
</feature>
<dbReference type="Proteomes" id="UP000253250">
    <property type="component" value="Unassembled WGS sequence"/>
</dbReference>
<accession>A0A368HCC4</accession>
<keyword evidence="1" id="KW-1133">Transmembrane helix</keyword>
<keyword evidence="1" id="KW-0812">Transmembrane</keyword>
<dbReference type="Pfam" id="PF06182">
    <property type="entry name" value="ABC2_membrane_6"/>
    <property type="match status" value="1"/>
</dbReference>
<dbReference type="PANTHER" id="PTHR36832:SF1">
    <property type="entry name" value="SLR1174 PROTEIN"/>
    <property type="match status" value="1"/>
</dbReference>
<dbReference type="OrthoDB" id="8582979at2"/>
<sequence length="194" mass="21062">MLNGLLTFRVETGLFNLVRTGQIVMELIRPIDYQLSRLMVVIGGALADACFSIPSVVALGVLFLHPEAPASTERALVFGVSVAIGFLIKFLLSYVTAALSIWTENIVGLVWLRSAITDIFSGAVVPLTFLPVVVRQVAQWSPFQAVIYIPLAIYLGHGPPISDLLVQCAWAAGLWVMAKVLWSQSLRRLTVLGG</sequence>
<evidence type="ECO:0000313" key="3">
    <source>
        <dbReference type="Proteomes" id="UP000253250"/>
    </source>
</evidence>
<dbReference type="PANTHER" id="PTHR36832">
    <property type="entry name" value="SLR1174 PROTEIN-RELATED"/>
    <property type="match status" value="1"/>
</dbReference>
<keyword evidence="1" id="KW-0472">Membrane</keyword>
<proteinExistence type="predicted"/>
<feature type="transmembrane region" description="Helical" evidence="1">
    <location>
        <begin position="108"/>
        <end position="133"/>
    </location>
</feature>
<gene>
    <name evidence="2" type="ORF">C4900_09515</name>
</gene>
<dbReference type="AlphaFoldDB" id="A0A368HCC4"/>
<evidence type="ECO:0000313" key="2">
    <source>
        <dbReference type="EMBL" id="RCN56095.1"/>
    </source>
</evidence>
<evidence type="ECO:0008006" key="4">
    <source>
        <dbReference type="Google" id="ProtNLM"/>
    </source>
</evidence>
<organism evidence="2 3">
    <name type="scientific">Acidiferrobacter thiooxydans</name>
    <dbReference type="NCBI Taxonomy" id="163359"/>
    <lineage>
        <taxon>Bacteria</taxon>
        <taxon>Pseudomonadati</taxon>
        <taxon>Pseudomonadota</taxon>
        <taxon>Gammaproteobacteria</taxon>
        <taxon>Acidiferrobacterales</taxon>
        <taxon>Acidiferrobacteraceae</taxon>
        <taxon>Acidiferrobacter</taxon>
    </lineage>
</organism>
<protein>
    <recommendedName>
        <fullName evidence="4">ABC transporter permease</fullName>
    </recommendedName>
</protein>